<dbReference type="Gene3D" id="3.30.240.20">
    <property type="entry name" value="bsu07140 like domains"/>
    <property type="match status" value="2"/>
</dbReference>
<evidence type="ECO:0008006" key="12">
    <source>
        <dbReference type="Google" id="ProtNLM"/>
    </source>
</evidence>
<dbReference type="RefSeq" id="WP_007203068.1">
    <property type="nucleotide sequence ID" value="NZ_AKKV01000031.1"/>
</dbReference>
<evidence type="ECO:0000259" key="9">
    <source>
        <dbReference type="Pfam" id="PF20730"/>
    </source>
</evidence>
<organism evidence="10 11">
    <name type="scientific">Fictibacillus macauensis ZFHKF-1</name>
    <dbReference type="NCBI Taxonomy" id="1196324"/>
    <lineage>
        <taxon>Bacteria</taxon>
        <taxon>Bacillati</taxon>
        <taxon>Bacillota</taxon>
        <taxon>Bacilli</taxon>
        <taxon>Bacillales</taxon>
        <taxon>Fictibacillaceae</taxon>
        <taxon>Fictibacillus</taxon>
    </lineage>
</organism>
<evidence type="ECO:0000256" key="2">
    <source>
        <dbReference type="ARBA" id="ARBA00006448"/>
    </source>
</evidence>
<keyword evidence="6 7" id="KW-0472">Membrane</keyword>
<protein>
    <recommendedName>
        <fullName evidence="12">DUF421 domain-containing protein</fullName>
    </recommendedName>
</protein>
<evidence type="ECO:0000256" key="6">
    <source>
        <dbReference type="ARBA" id="ARBA00023136"/>
    </source>
</evidence>
<accession>I8UCW9</accession>
<proteinExistence type="inferred from homology"/>
<feature type="transmembrane region" description="Helical" evidence="7">
    <location>
        <begin position="58"/>
        <end position="78"/>
    </location>
</feature>
<dbReference type="Proteomes" id="UP000004080">
    <property type="component" value="Unassembled WGS sequence"/>
</dbReference>
<evidence type="ECO:0000256" key="3">
    <source>
        <dbReference type="ARBA" id="ARBA00022475"/>
    </source>
</evidence>
<evidence type="ECO:0000256" key="7">
    <source>
        <dbReference type="SAM" id="Phobius"/>
    </source>
</evidence>
<evidence type="ECO:0000256" key="5">
    <source>
        <dbReference type="ARBA" id="ARBA00022989"/>
    </source>
</evidence>
<dbReference type="STRING" id="1196324.A374_14960"/>
<sequence length="224" mass="25365">MSLSTITIEMIVGFFALFLLTKFLGKSQLSQLTPFDFISALFLGELVGNAMYDPDVPIGIILYTVTIWGILMYSLEILTQRSMKLRKFLEGSPSIIVRKGMIDRLQLKKNKLDINQLQDLLRQKGFFSLREVEYVILESNGEISVLPKSGYEPIKRMDVNLSLRSPTLPITLVLDGVLVEDNLRTAGVSKAWLEQELTKKNIATIQEVLYAEFKEGEELLIMGK</sequence>
<dbReference type="PANTHER" id="PTHR34582:SF5">
    <property type="entry name" value="UPF0702 TRANSMEMBRANE PROTEIN YETF"/>
    <property type="match status" value="1"/>
</dbReference>
<dbReference type="Pfam" id="PF20730">
    <property type="entry name" value="YetF_N"/>
    <property type="match status" value="1"/>
</dbReference>
<keyword evidence="4 7" id="KW-0812">Transmembrane</keyword>
<keyword evidence="11" id="KW-1185">Reference proteome</keyword>
<gene>
    <name evidence="10" type="ORF">A374_14960</name>
</gene>
<dbReference type="EMBL" id="AKKV01000031">
    <property type="protein sequence ID" value="EIT84638.1"/>
    <property type="molecule type" value="Genomic_DNA"/>
</dbReference>
<dbReference type="InterPro" id="IPR048454">
    <property type="entry name" value="YetF_N"/>
</dbReference>
<evidence type="ECO:0000313" key="10">
    <source>
        <dbReference type="EMBL" id="EIT84638.1"/>
    </source>
</evidence>
<dbReference type="InterPro" id="IPR007353">
    <property type="entry name" value="DUF421"/>
</dbReference>
<dbReference type="PANTHER" id="PTHR34582">
    <property type="entry name" value="UPF0702 TRANSMEMBRANE PROTEIN YCAP"/>
    <property type="match status" value="1"/>
</dbReference>
<dbReference type="AlphaFoldDB" id="I8UCW9"/>
<feature type="transmembrane region" description="Helical" evidence="7">
    <location>
        <begin position="6"/>
        <end position="25"/>
    </location>
</feature>
<keyword evidence="3" id="KW-1003">Cell membrane</keyword>
<reference evidence="10 11" key="1">
    <citation type="journal article" date="2012" name="J. Bacteriol.">
        <title>Genome of Bacillus macauensis ZFHKF-1, a Long-Chain-Forming Bacterium.</title>
        <authorList>
            <person name="Cai L."/>
            <person name="Zhang T."/>
        </authorList>
    </citation>
    <scope>NUCLEOTIDE SEQUENCE [LARGE SCALE GENOMIC DNA]</scope>
    <source>
        <strain evidence="10 11">ZFHKF-1</strain>
    </source>
</reference>
<dbReference type="Pfam" id="PF04239">
    <property type="entry name" value="DUF421"/>
    <property type="match status" value="1"/>
</dbReference>
<evidence type="ECO:0000256" key="4">
    <source>
        <dbReference type="ARBA" id="ARBA00022692"/>
    </source>
</evidence>
<feature type="domain" description="YetF C-terminal" evidence="8">
    <location>
        <begin position="81"/>
        <end position="213"/>
    </location>
</feature>
<evidence type="ECO:0000313" key="11">
    <source>
        <dbReference type="Proteomes" id="UP000004080"/>
    </source>
</evidence>
<evidence type="ECO:0000256" key="1">
    <source>
        <dbReference type="ARBA" id="ARBA00004651"/>
    </source>
</evidence>
<comment type="similarity">
    <text evidence="2">Belongs to the UPF0702 family.</text>
</comment>
<comment type="subcellular location">
    <subcellularLocation>
        <location evidence="1">Cell membrane</location>
        <topology evidence="1">Multi-pass membrane protein</topology>
    </subcellularLocation>
</comment>
<dbReference type="InterPro" id="IPR023090">
    <property type="entry name" value="UPF0702_alpha/beta_dom_sf"/>
</dbReference>
<comment type="caution">
    <text evidence="10">The sequence shown here is derived from an EMBL/GenBank/DDBJ whole genome shotgun (WGS) entry which is preliminary data.</text>
</comment>
<dbReference type="PATRIC" id="fig|1196324.3.peg.3063"/>
<feature type="domain" description="YetF-like N-terminal transmembrane" evidence="9">
    <location>
        <begin position="4"/>
        <end position="77"/>
    </location>
</feature>
<dbReference type="OrthoDB" id="1076133at2"/>
<evidence type="ECO:0000259" key="8">
    <source>
        <dbReference type="Pfam" id="PF04239"/>
    </source>
</evidence>
<keyword evidence="5 7" id="KW-1133">Transmembrane helix</keyword>
<dbReference type="GO" id="GO:0005886">
    <property type="term" value="C:plasma membrane"/>
    <property type="evidence" value="ECO:0007669"/>
    <property type="project" value="UniProtKB-SubCell"/>
</dbReference>
<dbReference type="eggNOG" id="COG2323">
    <property type="taxonomic scope" value="Bacteria"/>
</dbReference>
<name>I8UCW9_9BACL</name>